<sequence>MSKLEKFSIIWIILMFLCISVTVLQAKVNTDARMALIKEVKLSRAQKNKKISEFEKKEKAVNRAVLVRADSSNDPVLKSVAQQNINYKKVTNIANSFFKKYYTWTNSDEYNARAKELANIITPELAKNKDLFKDVKDVTGDDYVKTSGLQSRFEKAEAYLTQSSNDGKVQALVKVTNSGWTKGQEDESGLATNWYDLTLDLKTNKISNLKLVLQQRVEDDDE</sequence>
<name>A0A9X7T5E4_LACJH</name>
<reference evidence="1 2" key="1">
    <citation type="submission" date="2019-06" db="EMBL/GenBank/DDBJ databases">
        <title>Whole genome sequencing of Lactobacillus johnsonii strain G2A.</title>
        <authorList>
            <person name="Conlan S."/>
            <person name="Thomas P.J."/>
            <person name="Mullikin J."/>
            <person name="Singer J."/>
            <person name="Weaver C."/>
            <person name="Segre J.A."/>
        </authorList>
    </citation>
    <scope>NUCLEOTIDE SEQUENCE [LARGE SCALE GENOMIC DNA]</scope>
    <source>
        <strain evidence="1 2">G2A</strain>
        <plasmid evidence="1 2">unnamed1</plasmid>
    </source>
</reference>
<protein>
    <submittedName>
        <fullName evidence="1">Uncharacterized protein</fullName>
    </submittedName>
</protein>
<accession>A0A9X7T5E4</accession>
<proteinExistence type="predicted"/>
<geneLocation type="plasmid" evidence="1 2">
    <name>unnamed1</name>
</geneLocation>
<keyword evidence="1" id="KW-0614">Plasmid</keyword>
<gene>
    <name evidence="1" type="ORF">FEE39_09685</name>
</gene>
<evidence type="ECO:0000313" key="2">
    <source>
        <dbReference type="Proteomes" id="UP000464749"/>
    </source>
</evidence>
<evidence type="ECO:0000313" key="1">
    <source>
        <dbReference type="EMBL" id="QIA88509.1"/>
    </source>
</evidence>
<dbReference type="Proteomes" id="UP000464749">
    <property type="component" value="Plasmid unnamed1"/>
</dbReference>
<dbReference type="EMBL" id="CP040855">
    <property type="protein sequence ID" value="QIA88509.1"/>
    <property type="molecule type" value="Genomic_DNA"/>
</dbReference>
<dbReference type="RefSeq" id="WP_163588872.1">
    <property type="nucleotide sequence ID" value="NZ_CP040855.1"/>
</dbReference>
<organism evidence="1 2">
    <name type="scientific">Lactobacillus johnsonii</name>
    <dbReference type="NCBI Taxonomy" id="33959"/>
    <lineage>
        <taxon>Bacteria</taxon>
        <taxon>Bacillati</taxon>
        <taxon>Bacillota</taxon>
        <taxon>Bacilli</taxon>
        <taxon>Lactobacillales</taxon>
        <taxon>Lactobacillaceae</taxon>
        <taxon>Lactobacillus</taxon>
    </lineage>
</organism>
<dbReference type="AlphaFoldDB" id="A0A9X7T5E4"/>